<accession>A0ABT3ILM4</accession>
<keyword evidence="1" id="KW-0812">Transmembrane</keyword>
<dbReference type="RefSeq" id="WP_264730801.1">
    <property type="nucleotide sequence ID" value="NZ_JAPDNR010000001.1"/>
</dbReference>
<keyword evidence="1" id="KW-1133">Transmembrane helix</keyword>
<protein>
    <recommendedName>
        <fullName evidence="4">DUF1640 domain-containing protein</fullName>
    </recommendedName>
</protein>
<feature type="transmembrane region" description="Helical" evidence="1">
    <location>
        <begin position="160"/>
        <end position="183"/>
    </location>
</feature>
<organism evidence="2 3">
    <name type="scientific">Chitinophaga nivalis</name>
    <dbReference type="NCBI Taxonomy" id="2991709"/>
    <lineage>
        <taxon>Bacteria</taxon>
        <taxon>Pseudomonadati</taxon>
        <taxon>Bacteroidota</taxon>
        <taxon>Chitinophagia</taxon>
        <taxon>Chitinophagales</taxon>
        <taxon>Chitinophagaceae</taxon>
        <taxon>Chitinophaga</taxon>
    </lineage>
</organism>
<evidence type="ECO:0000313" key="2">
    <source>
        <dbReference type="EMBL" id="MCW3484862.1"/>
    </source>
</evidence>
<evidence type="ECO:0000313" key="3">
    <source>
        <dbReference type="Proteomes" id="UP001207742"/>
    </source>
</evidence>
<dbReference type="EMBL" id="JAPDNS010000001">
    <property type="protein sequence ID" value="MCW3484862.1"/>
    <property type="molecule type" value="Genomic_DNA"/>
</dbReference>
<gene>
    <name evidence="2" type="ORF">OL497_13215</name>
</gene>
<evidence type="ECO:0008006" key="4">
    <source>
        <dbReference type="Google" id="ProtNLM"/>
    </source>
</evidence>
<reference evidence="2 3" key="1">
    <citation type="submission" date="2022-10" db="EMBL/GenBank/DDBJ databases">
        <title>Chitinophaga nivalis PC15 sp. nov., isolated from Pyeongchang county, South Korea.</title>
        <authorList>
            <person name="Trinh H.N."/>
        </authorList>
    </citation>
    <scope>NUCLEOTIDE SEQUENCE [LARGE SCALE GENOMIC DNA]</scope>
    <source>
        <strain evidence="2 3">PC14</strain>
    </source>
</reference>
<proteinExistence type="predicted"/>
<sequence>MIAVNLKLYDIFRHDLHLPDEKAAGLVVALEESSQRHYATAIAGLATKEALKTTEGVLRKEIQQVETTLRGEIQHVETTLRSEIQQVATTLRGEIQHVETKIQHVETTLSSKIQHVETQIVDTKFELKQDIHELHLKLIDAGAQTNVKIEQVKSDLKSSIGIASLVQFIAIIGSVLAIINFMMRK</sequence>
<comment type="caution">
    <text evidence="2">The sequence shown here is derived from an EMBL/GenBank/DDBJ whole genome shotgun (WGS) entry which is preliminary data.</text>
</comment>
<keyword evidence="1" id="KW-0472">Membrane</keyword>
<evidence type="ECO:0000256" key="1">
    <source>
        <dbReference type="SAM" id="Phobius"/>
    </source>
</evidence>
<dbReference type="Gene3D" id="1.20.120.20">
    <property type="entry name" value="Apolipoprotein"/>
    <property type="match status" value="1"/>
</dbReference>
<keyword evidence="3" id="KW-1185">Reference proteome</keyword>
<name>A0ABT3ILM4_9BACT</name>
<dbReference type="Proteomes" id="UP001207742">
    <property type="component" value="Unassembled WGS sequence"/>
</dbReference>